<evidence type="ECO:0000256" key="5">
    <source>
        <dbReference type="ARBA" id="ARBA00023125"/>
    </source>
</evidence>
<evidence type="ECO:0000313" key="11">
    <source>
        <dbReference type="EMBL" id="ANG62134.1"/>
    </source>
</evidence>
<dbReference type="NCBIfam" id="NF004421">
    <property type="entry name" value="PRK05762.1-2"/>
    <property type="match status" value="1"/>
</dbReference>
<dbReference type="RefSeq" id="WP_067379574.1">
    <property type="nucleotide sequence ID" value="NZ_CP015839.1"/>
</dbReference>
<dbReference type="STRING" id="1821621.A8C75_06260"/>
<evidence type="ECO:0000259" key="8">
    <source>
        <dbReference type="Pfam" id="PF00136"/>
    </source>
</evidence>
<evidence type="ECO:0000256" key="7">
    <source>
        <dbReference type="RuleBase" id="RU000442"/>
    </source>
</evidence>
<dbReference type="EC" id="2.7.7.7" evidence="7"/>
<feature type="domain" description="DNA-directed DNA polymerase family B exonuclease" evidence="9">
    <location>
        <begin position="192"/>
        <end position="289"/>
    </location>
</feature>
<dbReference type="Gene3D" id="3.30.70.2250">
    <property type="match status" value="1"/>
</dbReference>
<evidence type="ECO:0000259" key="10">
    <source>
        <dbReference type="Pfam" id="PF22587"/>
    </source>
</evidence>
<dbReference type="OrthoDB" id="5807460at2"/>
<dbReference type="InterPro" id="IPR012337">
    <property type="entry name" value="RNaseH-like_sf"/>
</dbReference>
<reference evidence="12" key="1">
    <citation type="submission" date="2016-05" db="EMBL/GenBank/DDBJ databases">
        <authorList>
            <person name="Baek K."/>
            <person name="Yang S.-J."/>
        </authorList>
    </citation>
    <scope>NUCLEOTIDE SEQUENCE [LARGE SCALE GENOMIC DNA]</scope>
    <source>
        <strain evidence="12">ST58-10</strain>
    </source>
</reference>
<dbReference type="PANTHER" id="PTHR10322:SF23">
    <property type="entry name" value="DNA POLYMERASE DELTA CATALYTIC SUBUNIT"/>
    <property type="match status" value="1"/>
</dbReference>
<evidence type="ECO:0000313" key="12">
    <source>
        <dbReference type="Proteomes" id="UP000078070"/>
    </source>
</evidence>
<organism evidence="11 12">
    <name type="scientific">Marinobacterium aestuarii</name>
    <dbReference type="NCBI Taxonomy" id="1821621"/>
    <lineage>
        <taxon>Bacteria</taxon>
        <taxon>Pseudomonadati</taxon>
        <taxon>Pseudomonadota</taxon>
        <taxon>Gammaproteobacteria</taxon>
        <taxon>Oceanospirillales</taxon>
        <taxon>Oceanospirillaceae</taxon>
        <taxon>Marinobacterium</taxon>
    </lineage>
</organism>
<feature type="domain" description="DNA polymerase II insertion" evidence="10">
    <location>
        <begin position="45"/>
        <end position="104"/>
    </location>
</feature>
<evidence type="ECO:0000256" key="4">
    <source>
        <dbReference type="ARBA" id="ARBA00022932"/>
    </source>
</evidence>
<dbReference type="Pfam" id="PF21474">
    <property type="entry name" value="DNApolII_N"/>
    <property type="match status" value="1"/>
</dbReference>
<name>A0A1A9EVD3_9GAMM</name>
<dbReference type="GO" id="GO:0003677">
    <property type="term" value="F:DNA binding"/>
    <property type="evidence" value="ECO:0007669"/>
    <property type="project" value="UniProtKB-KW"/>
</dbReference>
<dbReference type="SUPFAM" id="SSF56672">
    <property type="entry name" value="DNA/RNA polymerases"/>
    <property type="match status" value="1"/>
</dbReference>
<dbReference type="InterPro" id="IPR055208">
    <property type="entry name" value="PolB_insertion"/>
</dbReference>
<dbReference type="GO" id="GO:0008296">
    <property type="term" value="F:3'-5'-DNA exonuclease activity"/>
    <property type="evidence" value="ECO:0007669"/>
    <property type="project" value="TreeGrafter"/>
</dbReference>
<dbReference type="CDD" id="cd05784">
    <property type="entry name" value="DNA_polB_II_exo"/>
    <property type="match status" value="1"/>
</dbReference>
<dbReference type="AlphaFoldDB" id="A0A1A9EVD3"/>
<dbReference type="Pfam" id="PF22587">
    <property type="entry name" value="DNApolII_insertion"/>
    <property type="match status" value="1"/>
</dbReference>
<dbReference type="Gene3D" id="1.10.132.60">
    <property type="entry name" value="DNA polymerase family B, C-terminal domain"/>
    <property type="match status" value="1"/>
</dbReference>
<sequence>MSALPELTGFVLSRQQRDTREGIELSYWLSTDTGAQEVRIAGQKAVFFVRRSQTDQVEQLLQDLSGWTLTELELQDLTGEAVSALYSQSLKLQRSLIERLTQGGVALLEEDIRPVDRYLMERFIQGGVSVLSRSDATPLLRPSDYSAQLRMLSIDLETTLNADRIHSIGLYGEGIRRVLMRGQGEDSDWLEFLPDECALLQRLMELVRAFDPDIFIGWNVIDFDFKVLSQRARALGVKLCLGRDTSPLKLIDSAAGKGFVRLTGRLVVDGIDTLRGATFSFESFSLEHVARVFLQRGKLVDKVDTRGEEIQRLFREDPQALARYNLEDCVLVWDIFAKAQLLHYLVERARLTGLPLDKIGGSAAAFDNQYLPQLHRRGYVASEYASGQSGLSIPGGFVMESVPGLYRQVLVLDFKSLYPSIIRTFCVDPYGMARGLREGAEPDDLVPGFNGAIFSRSQTILPRIIERLWQARDEAKQARNAPLSQAIKIIMNSFYGVLGSTVCRFFDQRLAGSITLRGHEILNRTRDEIERRFGYKVIYGDTDSVFVWLGDSCSDADAQRSGEALALHLNGWWQDQLMQRFGLECHLEIEYETHYHRFLMPRMRHSDKGSKKRYAGLKRLGDGGEELVFKGLENVRTDWTPLARRLQLELYERVFHDQPYEDLIHDTVARVLAGELDEELVYRKRLRRPLDQYQRNRPPHVQAALKVEQEMQRQGRRSPFRPGSHVEYLITLSGPEPLGWVRSPLDYQHYIDRQLKPVVDTLLPFLGQDFDGLVAPQFGLF</sequence>
<accession>A0A1A9EVD3</accession>
<dbReference type="PANTHER" id="PTHR10322">
    <property type="entry name" value="DNA POLYMERASE CATALYTIC SUBUNIT"/>
    <property type="match status" value="1"/>
</dbReference>
<dbReference type="Gene3D" id="3.90.1600.10">
    <property type="entry name" value="Palm domain of DNA polymerase"/>
    <property type="match status" value="2"/>
</dbReference>
<dbReference type="InterPro" id="IPR006134">
    <property type="entry name" value="DNA-dir_DNA_pol_B_multi_dom"/>
</dbReference>
<dbReference type="GO" id="GO:0009432">
    <property type="term" value="P:SOS response"/>
    <property type="evidence" value="ECO:0007669"/>
    <property type="project" value="TreeGrafter"/>
</dbReference>
<dbReference type="GO" id="GO:0045004">
    <property type="term" value="P:DNA replication proofreading"/>
    <property type="evidence" value="ECO:0007669"/>
    <property type="project" value="TreeGrafter"/>
</dbReference>
<dbReference type="InterPro" id="IPR042087">
    <property type="entry name" value="DNA_pol_B_thumb"/>
</dbReference>
<keyword evidence="3 7" id="KW-0548">Nucleotidyltransferase</keyword>
<dbReference type="InterPro" id="IPR006133">
    <property type="entry name" value="DNA-dir_DNA_pol_B_exonuc"/>
</dbReference>
<keyword evidence="4 7" id="KW-0239">DNA-directed DNA polymerase</keyword>
<dbReference type="SMART" id="SM00486">
    <property type="entry name" value="POLBc"/>
    <property type="match status" value="1"/>
</dbReference>
<dbReference type="GO" id="GO:0003887">
    <property type="term" value="F:DNA-directed DNA polymerase activity"/>
    <property type="evidence" value="ECO:0007669"/>
    <property type="project" value="UniProtKB-KW"/>
</dbReference>
<dbReference type="Pfam" id="PF00136">
    <property type="entry name" value="DNA_pol_B"/>
    <property type="match status" value="1"/>
</dbReference>
<dbReference type="CDD" id="cd05537">
    <property type="entry name" value="POLBc_Pol_II"/>
    <property type="match status" value="1"/>
</dbReference>
<dbReference type="InterPro" id="IPR036397">
    <property type="entry name" value="RNaseH_sf"/>
</dbReference>
<keyword evidence="5 7" id="KW-0238">DNA-binding</keyword>
<keyword evidence="2 7" id="KW-0808">Transferase</keyword>
<dbReference type="GO" id="GO:0000166">
    <property type="term" value="F:nucleotide binding"/>
    <property type="evidence" value="ECO:0007669"/>
    <property type="project" value="InterPro"/>
</dbReference>
<dbReference type="EMBL" id="CP015839">
    <property type="protein sequence ID" value="ANG62134.1"/>
    <property type="molecule type" value="Genomic_DNA"/>
</dbReference>
<evidence type="ECO:0000259" key="9">
    <source>
        <dbReference type="Pfam" id="PF03104"/>
    </source>
</evidence>
<protein>
    <recommendedName>
        <fullName evidence="7">DNA polymerase</fullName>
        <ecNumber evidence="7">2.7.7.7</ecNumber>
    </recommendedName>
</protein>
<dbReference type="KEGG" id="mars:A8C75_06260"/>
<dbReference type="SUPFAM" id="SSF53098">
    <property type="entry name" value="Ribonuclease H-like"/>
    <property type="match status" value="1"/>
</dbReference>
<feature type="domain" description="DNA-directed DNA polymerase family B multifunctional" evidence="8">
    <location>
        <begin position="370"/>
        <end position="731"/>
    </location>
</feature>
<dbReference type="PRINTS" id="PR00106">
    <property type="entry name" value="DNAPOLB"/>
</dbReference>
<dbReference type="FunFam" id="3.90.1600.10:FF:000030">
    <property type="entry name" value="DNA polymerase II"/>
    <property type="match status" value="1"/>
</dbReference>
<dbReference type="InterPro" id="IPR006172">
    <property type="entry name" value="DNA-dir_DNA_pol_B"/>
</dbReference>
<dbReference type="Gene3D" id="6.10.140.1130">
    <property type="match status" value="1"/>
</dbReference>
<keyword evidence="7" id="KW-0235">DNA replication</keyword>
<evidence type="ECO:0000256" key="1">
    <source>
        <dbReference type="ARBA" id="ARBA00005755"/>
    </source>
</evidence>
<comment type="similarity">
    <text evidence="1 7">Belongs to the DNA polymerase type-B family.</text>
</comment>
<comment type="catalytic activity">
    <reaction evidence="6 7">
        <text>DNA(n) + a 2'-deoxyribonucleoside 5'-triphosphate = DNA(n+1) + diphosphate</text>
        <dbReference type="Rhea" id="RHEA:22508"/>
        <dbReference type="Rhea" id="RHEA-COMP:17339"/>
        <dbReference type="Rhea" id="RHEA-COMP:17340"/>
        <dbReference type="ChEBI" id="CHEBI:33019"/>
        <dbReference type="ChEBI" id="CHEBI:61560"/>
        <dbReference type="ChEBI" id="CHEBI:173112"/>
        <dbReference type="EC" id="2.7.7.7"/>
    </reaction>
</comment>
<dbReference type="PROSITE" id="PS00116">
    <property type="entry name" value="DNA_POLYMERASE_B"/>
    <property type="match status" value="1"/>
</dbReference>
<keyword evidence="12" id="KW-1185">Reference proteome</keyword>
<gene>
    <name evidence="11" type="ORF">A8C75_06260</name>
</gene>
<dbReference type="InterPro" id="IPR023211">
    <property type="entry name" value="DNA_pol_palm_dom_sf"/>
</dbReference>
<evidence type="ECO:0000256" key="2">
    <source>
        <dbReference type="ARBA" id="ARBA00022679"/>
    </source>
</evidence>
<evidence type="ECO:0000256" key="6">
    <source>
        <dbReference type="ARBA" id="ARBA00049244"/>
    </source>
</evidence>
<dbReference type="InterPro" id="IPR043502">
    <property type="entry name" value="DNA/RNA_pol_sf"/>
</dbReference>
<evidence type="ECO:0000256" key="3">
    <source>
        <dbReference type="ARBA" id="ARBA00022695"/>
    </source>
</evidence>
<proteinExistence type="inferred from homology"/>
<dbReference type="Pfam" id="PF03104">
    <property type="entry name" value="DNA_pol_B_exo1"/>
    <property type="match status" value="1"/>
</dbReference>
<reference evidence="11 12" key="2">
    <citation type="journal article" date="2018" name="Int. J. Syst. Evol. Microbiol.">
        <title>Marinobacterium aestuarii sp. nov., a benzene-degrading marine bacterium isolated from estuary sediment.</title>
        <authorList>
            <person name="Bae S.S."/>
            <person name="Jung J."/>
            <person name="Chung D."/>
            <person name="Baek K."/>
        </authorList>
    </citation>
    <scope>NUCLEOTIDE SEQUENCE [LARGE SCALE GENOMIC DNA]</scope>
    <source>
        <strain evidence="11 12">ST58-10</strain>
    </source>
</reference>
<dbReference type="InterPro" id="IPR017964">
    <property type="entry name" value="DNA-dir_DNA_pol_B_CS"/>
</dbReference>
<dbReference type="Gene3D" id="3.30.420.10">
    <property type="entry name" value="Ribonuclease H-like superfamily/Ribonuclease H"/>
    <property type="match status" value="1"/>
</dbReference>
<dbReference type="Proteomes" id="UP000078070">
    <property type="component" value="Chromosome"/>
</dbReference>
<dbReference type="InterPro" id="IPR050240">
    <property type="entry name" value="DNA_pol_type-B"/>
</dbReference>